<dbReference type="OMA" id="QQTARFI"/>
<organism evidence="2 3">
    <name type="scientific">Wuchereria bancrofti</name>
    <dbReference type="NCBI Taxonomy" id="6293"/>
    <lineage>
        <taxon>Eukaryota</taxon>
        <taxon>Metazoa</taxon>
        <taxon>Ecdysozoa</taxon>
        <taxon>Nematoda</taxon>
        <taxon>Chromadorea</taxon>
        <taxon>Rhabditida</taxon>
        <taxon>Spirurina</taxon>
        <taxon>Spiruromorpha</taxon>
        <taxon>Filarioidea</taxon>
        <taxon>Onchocercidae</taxon>
        <taxon>Wuchereria</taxon>
    </lineage>
</organism>
<dbReference type="OrthoDB" id="5866625at2759"/>
<gene>
    <name evidence="2" type="ORF">WBA_LOCUS9600</name>
</gene>
<feature type="compositionally biased region" description="Low complexity" evidence="1">
    <location>
        <begin position="12"/>
        <end position="42"/>
    </location>
</feature>
<evidence type="ECO:0000256" key="1">
    <source>
        <dbReference type="SAM" id="MobiDB-lite"/>
    </source>
</evidence>
<dbReference type="InParanoid" id="A0A3P7EKU5"/>
<keyword evidence="3" id="KW-1185">Reference proteome</keyword>
<accession>A0A3P7EKU5</accession>
<proteinExistence type="predicted"/>
<dbReference type="EMBL" id="UYWW01009718">
    <property type="protein sequence ID" value="VDM17027.1"/>
    <property type="molecule type" value="Genomic_DNA"/>
</dbReference>
<dbReference type="AlphaFoldDB" id="A0A3P7EKU5"/>
<dbReference type="Proteomes" id="UP000270924">
    <property type="component" value="Unassembled WGS sequence"/>
</dbReference>
<feature type="region of interest" description="Disordered" evidence="1">
    <location>
        <begin position="9"/>
        <end position="77"/>
    </location>
</feature>
<feature type="compositionally biased region" description="Polar residues" evidence="1">
    <location>
        <begin position="43"/>
        <end position="53"/>
    </location>
</feature>
<feature type="region of interest" description="Disordered" evidence="1">
    <location>
        <begin position="90"/>
        <end position="109"/>
    </location>
</feature>
<evidence type="ECO:0000313" key="2">
    <source>
        <dbReference type="EMBL" id="VDM17027.1"/>
    </source>
</evidence>
<name>A0A3P7EKU5_WUCBA</name>
<protein>
    <submittedName>
        <fullName evidence="2">Uncharacterized protein</fullName>
    </submittedName>
</protein>
<sequence>MTDIVKEAAKLNGHNFTSGNSNNNHNNNNNTDDNIDQQQQQQTARFITTSATNFEFRPSSKENGKNSKGIRSKSPGAFIERLSSFARGKYRSSLSERPTQSKNYDERPRRNFYNYLINK</sequence>
<evidence type="ECO:0000313" key="3">
    <source>
        <dbReference type="Proteomes" id="UP000270924"/>
    </source>
</evidence>
<feature type="compositionally biased region" description="Polar residues" evidence="1">
    <location>
        <begin position="92"/>
        <end position="102"/>
    </location>
</feature>
<reference evidence="2 3" key="1">
    <citation type="submission" date="2018-11" db="EMBL/GenBank/DDBJ databases">
        <authorList>
            <consortium name="Pathogen Informatics"/>
        </authorList>
    </citation>
    <scope>NUCLEOTIDE SEQUENCE [LARGE SCALE GENOMIC DNA]</scope>
</reference>